<dbReference type="AlphaFoldDB" id="A0ABD0K2G3"/>
<gene>
    <name evidence="1" type="ORF">BaRGS_00027752</name>
</gene>
<evidence type="ECO:0000313" key="2">
    <source>
        <dbReference type="Proteomes" id="UP001519460"/>
    </source>
</evidence>
<keyword evidence="2" id="KW-1185">Reference proteome</keyword>
<name>A0ABD0K2G3_9CAEN</name>
<dbReference type="Proteomes" id="UP001519460">
    <property type="component" value="Unassembled WGS sequence"/>
</dbReference>
<sequence length="95" mass="11108">MLVADTEVEDLYWFRHSEQISQDSKCKILTHVESDFQYKLRVCNTTCCTLFAHSFVIGTKRSSPYLPVKTDQPRLRSSAILHGRFFCDYIRVTNN</sequence>
<comment type="caution">
    <text evidence="1">The sequence shown here is derived from an EMBL/GenBank/DDBJ whole genome shotgun (WGS) entry which is preliminary data.</text>
</comment>
<evidence type="ECO:0000313" key="1">
    <source>
        <dbReference type="EMBL" id="KAK7481033.1"/>
    </source>
</evidence>
<accession>A0ABD0K2G3</accession>
<organism evidence="1 2">
    <name type="scientific">Batillaria attramentaria</name>
    <dbReference type="NCBI Taxonomy" id="370345"/>
    <lineage>
        <taxon>Eukaryota</taxon>
        <taxon>Metazoa</taxon>
        <taxon>Spiralia</taxon>
        <taxon>Lophotrochozoa</taxon>
        <taxon>Mollusca</taxon>
        <taxon>Gastropoda</taxon>
        <taxon>Caenogastropoda</taxon>
        <taxon>Sorbeoconcha</taxon>
        <taxon>Cerithioidea</taxon>
        <taxon>Batillariidae</taxon>
        <taxon>Batillaria</taxon>
    </lineage>
</organism>
<reference evidence="1 2" key="1">
    <citation type="journal article" date="2023" name="Sci. Data">
        <title>Genome assembly of the Korean intertidal mud-creeper Batillaria attramentaria.</title>
        <authorList>
            <person name="Patra A.K."/>
            <person name="Ho P.T."/>
            <person name="Jun S."/>
            <person name="Lee S.J."/>
            <person name="Kim Y."/>
            <person name="Won Y.J."/>
        </authorList>
    </citation>
    <scope>NUCLEOTIDE SEQUENCE [LARGE SCALE GENOMIC DNA]</scope>
    <source>
        <strain evidence="1">Wonlab-2016</strain>
    </source>
</reference>
<dbReference type="EMBL" id="JACVVK020000269">
    <property type="protein sequence ID" value="KAK7481033.1"/>
    <property type="molecule type" value="Genomic_DNA"/>
</dbReference>
<proteinExistence type="predicted"/>
<protein>
    <submittedName>
        <fullName evidence="1">Uncharacterized protein</fullName>
    </submittedName>
</protein>